<dbReference type="AlphaFoldDB" id="A0A7C9INL7"/>
<evidence type="ECO:0000313" key="1">
    <source>
        <dbReference type="EMBL" id="MYL84864.1"/>
    </source>
</evidence>
<protein>
    <submittedName>
        <fullName evidence="1">Uncharacterized protein</fullName>
    </submittedName>
</protein>
<organism evidence="1 2">
    <name type="scientific">Solidesulfovibrio aerotolerans</name>
    <dbReference type="NCBI Taxonomy" id="295255"/>
    <lineage>
        <taxon>Bacteria</taxon>
        <taxon>Pseudomonadati</taxon>
        <taxon>Thermodesulfobacteriota</taxon>
        <taxon>Desulfovibrionia</taxon>
        <taxon>Desulfovibrionales</taxon>
        <taxon>Desulfovibrionaceae</taxon>
        <taxon>Solidesulfovibrio</taxon>
    </lineage>
</organism>
<accession>A0A7C9INL7</accession>
<reference evidence="1 2" key="1">
    <citation type="submission" date="2020-01" db="EMBL/GenBank/DDBJ databases">
        <title>Genome sequence of Desulfovibrio aerotolerans DSM 16695(T).</title>
        <authorList>
            <person name="Karnachuk O."/>
            <person name="Avakyan M."/>
            <person name="Mardanov A."/>
            <person name="Kadnikov V."/>
            <person name="Ravin N."/>
        </authorList>
    </citation>
    <scope>NUCLEOTIDE SEQUENCE [LARGE SCALE GENOMIC DNA]</scope>
    <source>
        <strain evidence="1 2">DSM 16695</strain>
    </source>
</reference>
<comment type="caution">
    <text evidence="1">The sequence shown here is derived from an EMBL/GenBank/DDBJ whole genome shotgun (WGS) entry which is preliminary data.</text>
</comment>
<keyword evidence="2" id="KW-1185">Reference proteome</keyword>
<evidence type="ECO:0000313" key="2">
    <source>
        <dbReference type="Proteomes" id="UP000482487"/>
    </source>
</evidence>
<dbReference type="RefSeq" id="WP_160963283.1">
    <property type="nucleotide sequence ID" value="NZ_WVUD01000045.1"/>
</dbReference>
<dbReference type="EMBL" id="WVUD01000045">
    <property type="protein sequence ID" value="MYL84864.1"/>
    <property type="molecule type" value="Genomic_DNA"/>
</dbReference>
<dbReference type="Proteomes" id="UP000482487">
    <property type="component" value="Unassembled WGS sequence"/>
</dbReference>
<name>A0A7C9INL7_9BACT</name>
<gene>
    <name evidence="1" type="ORF">GTA51_17260</name>
</gene>
<proteinExistence type="predicted"/>
<sequence>MSDIYPQSLPCRFEGFPARIRVVCGQAFSQARATPYSFGSRVTLAQTPKSGQTFGALTVGQALPVTEIIYSDTGDDAVFDLKVSHYGCGRLYLADAQARFFTLAVIKGIRVEAAGIRRSFETVDLWDTLIAAATDVSVPPTPVDTIWLEDADAHDRVRVTWFVGSMPAGGRIVSGRLQLAGVASIQA</sequence>
<dbReference type="OrthoDB" id="5452658at2"/>